<dbReference type="HOGENOM" id="CLU_3189114_0_0_7"/>
<dbReference type="AlphaFoldDB" id="A9FYN9"/>
<dbReference type="KEGG" id="scl:sce5475"/>
<gene>
    <name evidence="2" type="ordered locus">sce5475</name>
</gene>
<proteinExistence type="predicted"/>
<name>A9FYN9_SORC5</name>
<organism evidence="2 3">
    <name type="scientific">Sorangium cellulosum (strain So ce56)</name>
    <name type="common">Polyangium cellulosum (strain So ce56)</name>
    <dbReference type="NCBI Taxonomy" id="448385"/>
    <lineage>
        <taxon>Bacteria</taxon>
        <taxon>Pseudomonadati</taxon>
        <taxon>Myxococcota</taxon>
        <taxon>Polyangia</taxon>
        <taxon>Polyangiales</taxon>
        <taxon>Polyangiaceae</taxon>
        <taxon>Sorangium</taxon>
    </lineage>
</organism>
<keyword evidence="3" id="KW-1185">Reference proteome</keyword>
<protein>
    <submittedName>
        <fullName evidence="2">Uncharacterized protein</fullName>
    </submittedName>
</protein>
<dbReference type="EMBL" id="AM746676">
    <property type="protein sequence ID" value="CAN95638.1"/>
    <property type="molecule type" value="Genomic_DNA"/>
</dbReference>
<evidence type="ECO:0000313" key="3">
    <source>
        <dbReference type="Proteomes" id="UP000002139"/>
    </source>
</evidence>
<dbReference type="STRING" id="448385.sce5475"/>
<accession>A9FYN9</accession>
<evidence type="ECO:0000256" key="1">
    <source>
        <dbReference type="SAM" id="MobiDB-lite"/>
    </source>
</evidence>
<dbReference type="Proteomes" id="UP000002139">
    <property type="component" value="Chromosome"/>
</dbReference>
<sequence>MRRQRTLGLTASGAPPSPLPLGRVVPGYRHDSPAPEESMMKDCLSS</sequence>
<reference evidence="2 3" key="1">
    <citation type="journal article" date="2007" name="Nat. Biotechnol.">
        <title>Complete genome sequence of the myxobacterium Sorangium cellulosum.</title>
        <authorList>
            <person name="Schneiker S."/>
            <person name="Perlova O."/>
            <person name="Kaiser O."/>
            <person name="Gerth K."/>
            <person name="Alici A."/>
            <person name="Altmeyer M.O."/>
            <person name="Bartels D."/>
            <person name="Bekel T."/>
            <person name="Beyer S."/>
            <person name="Bode E."/>
            <person name="Bode H.B."/>
            <person name="Bolten C.J."/>
            <person name="Choudhuri J.V."/>
            <person name="Doss S."/>
            <person name="Elnakady Y.A."/>
            <person name="Frank B."/>
            <person name="Gaigalat L."/>
            <person name="Goesmann A."/>
            <person name="Groeger C."/>
            <person name="Gross F."/>
            <person name="Jelsbak L."/>
            <person name="Jelsbak L."/>
            <person name="Kalinowski J."/>
            <person name="Kegler C."/>
            <person name="Knauber T."/>
            <person name="Konietzny S."/>
            <person name="Kopp M."/>
            <person name="Krause L."/>
            <person name="Krug D."/>
            <person name="Linke B."/>
            <person name="Mahmud T."/>
            <person name="Martinez-Arias R."/>
            <person name="McHardy A.C."/>
            <person name="Merai M."/>
            <person name="Meyer F."/>
            <person name="Mormann S."/>
            <person name="Munoz-Dorado J."/>
            <person name="Perez J."/>
            <person name="Pradella S."/>
            <person name="Rachid S."/>
            <person name="Raddatz G."/>
            <person name="Rosenau F."/>
            <person name="Rueckert C."/>
            <person name="Sasse F."/>
            <person name="Scharfe M."/>
            <person name="Schuster S.C."/>
            <person name="Suen G."/>
            <person name="Treuner-Lange A."/>
            <person name="Velicer G.J."/>
            <person name="Vorholter F.-J."/>
            <person name="Weissman K.J."/>
            <person name="Welch R.D."/>
            <person name="Wenzel S.C."/>
            <person name="Whitworth D.E."/>
            <person name="Wilhelm S."/>
            <person name="Wittmann C."/>
            <person name="Bloecker H."/>
            <person name="Puehler A."/>
            <person name="Mueller R."/>
        </authorList>
    </citation>
    <scope>NUCLEOTIDE SEQUENCE [LARGE SCALE GENOMIC DNA]</scope>
    <source>
        <strain evidence="3">So ce56</strain>
    </source>
</reference>
<evidence type="ECO:0000313" key="2">
    <source>
        <dbReference type="EMBL" id="CAN95638.1"/>
    </source>
</evidence>
<feature type="region of interest" description="Disordered" evidence="1">
    <location>
        <begin position="1"/>
        <end position="46"/>
    </location>
</feature>